<protein>
    <submittedName>
        <fullName evidence="2">Uncharacterized protein</fullName>
    </submittedName>
</protein>
<proteinExistence type="predicted"/>
<dbReference type="RefSeq" id="WP_170834842.1">
    <property type="nucleotide sequence ID" value="NZ_FOHU01000017.1"/>
</dbReference>
<keyword evidence="1" id="KW-0812">Transmembrane</keyword>
<feature type="transmembrane region" description="Helical" evidence="1">
    <location>
        <begin position="6"/>
        <end position="24"/>
    </location>
</feature>
<name>A0A1I0G393_9FIRM</name>
<sequence length="54" mass="6038">MELVAITYLMLVFAIILLTVGFSKESKFLKVIAIIAGGFFTCMGLWSLSLYFLL</sequence>
<evidence type="ECO:0000256" key="1">
    <source>
        <dbReference type="SAM" id="Phobius"/>
    </source>
</evidence>
<keyword evidence="3" id="KW-1185">Reference proteome</keyword>
<evidence type="ECO:0000313" key="2">
    <source>
        <dbReference type="EMBL" id="SET64341.1"/>
    </source>
</evidence>
<dbReference type="Proteomes" id="UP000199568">
    <property type="component" value="Unassembled WGS sequence"/>
</dbReference>
<evidence type="ECO:0000313" key="3">
    <source>
        <dbReference type="Proteomes" id="UP000199568"/>
    </source>
</evidence>
<dbReference type="EMBL" id="FOHU01000017">
    <property type="protein sequence ID" value="SET64341.1"/>
    <property type="molecule type" value="Genomic_DNA"/>
</dbReference>
<gene>
    <name evidence="2" type="ORF">SAMN05660297_03022</name>
</gene>
<feature type="transmembrane region" description="Helical" evidence="1">
    <location>
        <begin position="31"/>
        <end position="53"/>
    </location>
</feature>
<dbReference type="AlphaFoldDB" id="A0A1I0G393"/>
<reference evidence="2 3" key="1">
    <citation type="submission" date="2016-10" db="EMBL/GenBank/DDBJ databases">
        <authorList>
            <person name="de Groot N.N."/>
        </authorList>
    </citation>
    <scope>NUCLEOTIDE SEQUENCE [LARGE SCALE GENOMIC DNA]</scope>
    <source>
        <strain evidence="2 3">DSM 18979</strain>
    </source>
</reference>
<organism evidence="2 3">
    <name type="scientific">Natronincola peptidivorans</name>
    <dbReference type="NCBI Taxonomy" id="426128"/>
    <lineage>
        <taxon>Bacteria</taxon>
        <taxon>Bacillati</taxon>
        <taxon>Bacillota</taxon>
        <taxon>Clostridia</taxon>
        <taxon>Peptostreptococcales</taxon>
        <taxon>Natronincolaceae</taxon>
        <taxon>Natronincola</taxon>
    </lineage>
</organism>
<keyword evidence="1" id="KW-1133">Transmembrane helix</keyword>
<accession>A0A1I0G393</accession>
<keyword evidence="1" id="KW-0472">Membrane</keyword>